<proteinExistence type="predicted"/>
<keyword evidence="2" id="KW-1185">Reference proteome</keyword>
<dbReference type="KEGG" id="tce:A3L02_07445"/>
<dbReference type="EMBL" id="CP014854">
    <property type="protein sequence ID" value="ASI99399.1"/>
    <property type="molecule type" value="Genomic_DNA"/>
</dbReference>
<protein>
    <submittedName>
        <fullName evidence="1">Uncharacterized protein</fullName>
    </submittedName>
</protein>
<evidence type="ECO:0000313" key="2">
    <source>
        <dbReference type="Proteomes" id="UP000197156"/>
    </source>
</evidence>
<reference evidence="1 2" key="1">
    <citation type="submission" date="2016-03" db="EMBL/GenBank/DDBJ databases">
        <title>Complete genome sequence of Thermococcus celer.</title>
        <authorList>
            <person name="Oger P.M."/>
        </authorList>
    </citation>
    <scope>NUCLEOTIDE SEQUENCE [LARGE SCALE GENOMIC DNA]</scope>
    <source>
        <strain evidence="1 2">Vu 13</strain>
    </source>
</reference>
<dbReference type="Proteomes" id="UP000197156">
    <property type="component" value="Chromosome"/>
</dbReference>
<accession>A0A218P397</accession>
<dbReference type="AlphaFoldDB" id="A0A218P397"/>
<gene>
    <name evidence="1" type="ORF">A3L02_07445</name>
</gene>
<organism evidence="1 2">
    <name type="scientific">Thermococcus celer Vu 13 = JCM 8558</name>
    <dbReference type="NCBI Taxonomy" id="1293037"/>
    <lineage>
        <taxon>Archaea</taxon>
        <taxon>Methanobacteriati</taxon>
        <taxon>Methanobacteriota</taxon>
        <taxon>Thermococci</taxon>
        <taxon>Thermococcales</taxon>
        <taxon>Thermococcaceae</taxon>
        <taxon>Thermococcus</taxon>
    </lineage>
</organism>
<evidence type="ECO:0000313" key="1">
    <source>
        <dbReference type="EMBL" id="ASI99399.1"/>
    </source>
</evidence>
<sequence length="85" mass="10188">MKGITPYEYYVPGSLDWLRVVRRIREAKDGGEIPESRRLYLVTKDVIAVMPVRMPLYKDEDGRLFVDREDLATWDEFERYRGLFE</sequence>
<name>A0A218P397_THECE</name>